<dbReference type="PROSITE" id="PS50088">
    <property type="entry name" value="ANK_REPEAT"/>
    <property type="match status" value="2"/>
</dbReference>
<dbReference type="Pfam" id="PF12796">
    <property type="entry name" value="Ank_2"/>
    <property type="match status" value="1"/>
</dbReference>
<keyword evidence="1" id="KW-0040">ANK repeat</keyword>
<dbReference type="PROSITE" id="PS50297">
    <property type="entry name" value="ANK_REP_REGION"/>
    <property type="match status" value="2"/>
</dbReference>
<dbReference type="SMART" id="SM00248">
    <property type="entry name" value="ANK"/>
    <property type="match status" value="6"/>
</dbReference>
<dbReference type="InterPro" id="IPR002110">
    <property type="entry name" value="Ankyrin_rpt"/>
</dbReference>
<reference evidence="2 3" key="1">
    <citation type="submission" date="2017-06" db="EMBL/GenBank/DDBJ databases">
        <title>A platform for efficient transgenesis in Macrostomum lignano, a flatworm model organism for stem cell research.</title>
        <authorList>
            <person name="Berezikov E."/>
        </authorList>
    </citation>
    <scope>NUCLEOTIDE SEQUENCE [LARGE SCALE GENOMIC DNA]</scope>
    <source>
        <strain evidence="2">DV1</strain>
        <tissue evidence="2">Whole organism</tissue>
    </source>
</reference>
<accession>A0A267EZD8</accession>
<dbReference type="STRING" id="282301.A0A267EZD8"/>
<evidence type="ECO:0000313" key="2">
    <source>
        <dbReference type="EMBL" id="PAA66853.1"/>
    </source>
</evidence>
<organism evidence="2 3">
    <name type="scientific">Macrostomum lignano</name>
    <dbReference type="NCBI Taxonomy" id="282301"/>
    <lineage>
        <taxon>Eukaryota</taxon>
        <taxon>Metazoa</taxon>
        <taxon>Spiralia</taxon>
        <taxon>Lophotrochozoa</taxon>
        <taxon>Platyhelminthes</taxon>
        <taxon>Rhabditophora</taxon>
        <taxon>Macrostomorpha</taxon>
        <taxon>Macrostomida</taxon>
        <taxon>Macrostomidae</taxon>
        <taxon>Macrostomum</taxon>
    </lineage>
</organism>
<proteinExistence type="predicted"/>
<evidence type="ECO:0000313" key="3">
    <source>
        <dbReference type="Proteomes" id="UP000215902"/>
    </source>
</evidence>
<dbReference type="Gene3D" id="1.10.1410.40">
    <property type="match status" value="1"/>
</dbReference>
<dbReference type="Gene3D" id="1.25.40.20">
    <property type="entry name" value="Ankyrin repeat-containing domain"/>
    <property type="match status" value="3"/>
</dbReference>
<evidence type="ECO:0000256" key="1">
    <source>
        <dbReference type="PROSITE-ProRule" id="PRU00023"/>
    </source>
</evidence>
<feature type="repeat" description="ANK" evidence="1">
    <location>
        <begin position="778"/>
        <end position="810"/>
    </location>
</feature>
<sequence length="1576" mass="177646">MSQSSLKDVVKVGDQEKLKALVEQTRDPNAKNQLCEDGTLLAVQKQKWEIVEYLMSCIGDEDVRNQSCITAAIHAMKFKQMEKLESFINSMGDSERKDNWCSEMAESAQIWRSWNVVQILTKAIGNQSLKDQCCRRFANAAADSQDLHVRNFFVELSSDEELKQQFSMEAAGTATSNQEKQVAEKALLETLELLSKEAAEPEVREQCSDVLAQHEADQRLSVAVAARHIGAKGYAQLVEALLNKLENESEKRALCMISAESAARNGHFELVKSVLHGCKSTRFKYECSIKVAEVASSYGHFEVAKHAIEAIKDQKLRDKCCLKAVKASAKNRQLLITKFLVDSVAENLKDQCCSRATPPAAKNGHLEVVTYLVQEMVDKTLKDQCCSRATPPAAKNGHLEVVTYLVQEMVDKTLKDQCCSRATPPAAKNGHLELVTYLVQEMVDKTVKNQCCKKSAKSASDSQKWDVVKFLAESISNQGQKDECYASAAESAAWSGNLEKTKDFVNSINDSSIKNQSYLRSVESAANNLKLEVAKSLFRMEFPQSIKDKGRLVAVRPAAKNGYFEFVKFIIETVSEKQVRDKCCLTAVEPAAFNGHTEVVNFLVQSAEEPSVRLECCMKAAESSQSGGKTDVFDAMSKEVDDLKDEGLKDLYYSRAAESAARCGKADAMMSSLRKIRDTEQRTECHRQCALAGASFGHENVVERFDIEPQWLQFPPLLQFFSMMALKNENSILNKTLSTIQPAEKLRLLRSISREHVSLAFAILRQLTRDVLDLPDSKGATALMLAADAGHHELIEKLVELGASVQVQDSHGRTALTRACEAGHVRAAKSLIDNGADASHQDDRGLTCVQLAEQNGHSELLRLLDSFYLRNENRAQDEPLSTELHELFNSAGFTRDRAKCQKVMADCLQRIPIEVVRDDSWLVRDDSWLTGSYAEGWANSLVQVNGRTADDSDIDWTVVVALQKFHLQGGCSQTGDCAQADQQMVAEGHVNIPESCGSQPALSTPASGVRPRLDLCRAFQCCSDFCTDPERVKLITKPPKVHLVRATRPTKLTQNELRVSFSLHEKQIMRSLSDVQGQLFTVIKFIFKKYLPVTLKTPGLKTYHAKTLLFFMLEKHGTEDFYPAWQPEKLISLVKEALEMMLSFIDSSSSPDECMPHFFMSDAPLYFKNAGIGGDFACTKTRVRDRLIEVRRNIGEMASLLKEYLRPLQSQNFFFHPFALLPLASPSRVSEVRPRRKNQYLHFGDAYCVIYQCLQKLTSAKTGKASLMNEQKLTSAKTGKASLMNEQKLTSAKTGKASLMNEQKLTSAKTGKASLMNELQLLDRLQWCKTAALCLNVMAHLKFGEVEEAEAPLKKLYNHSAQPAWTPECFTTSRLEDWEVPDDLDWAWRFCFPCDTRPRFPFLPEFTQTLFIARLSQPRSSHLYVNFRCLSWSLQAELLRDRTPENEISFDAWKTQLQEDPDLEELLTLAHYSDFREHVDLSLQQMEMIEKERRVAMESQDEEMISWVRQKRWRVSNCSGSDFGAHRSREDEERRLWARARLRRDGADLGRLVVMETAVKQRDSWTHAKLSRMRLS</sequence>
<dbReference type="OrthoDB" id="10057496at2759"/>
<dbReference type="PANTHER" id="PTHR46586:SF3">
    <property type="entry name" value="ANKYRIN REPEAT-CONTAINING PROTEIN"/>
    <property type="match status" value="1"/>
</dbReference>
<dbReference type="InterPro" id="IPR036770">
    <property type="entry name" value="Ankyrin_rpt-contain_sf"/>
</dbReference>
<dbReference type="SUPFAM" id="SSF48403">
    <property type="entry name" value="Ankyrin repeat"/>
    <property type="match status" value="3"/>
</dbReference>
<dbReference type="EMBL" id="NIVC01001524">
    <property type="protein sequence ID" value="PAA66853.1"/>
    <property type="molecule type" value="Genomic_DNA"/>
</dbReference>
<name>A0A267EZD8_9PLAT</name>
<dbReference type="Proteomes" id="UP000215902">
    <property type="component" value="Unassembled WGS sequence"/>
</dbReference>
<dbReference type="PANTHER" id="PTHR46586">
    <property type="entry name" value="ANKYRIN REPEAT-CONTAINING PROTEIN"/>
    <property type="match status" value="1"/>
</dbReference>
<dbReference type="InterPro" id="IPR052050">
    <property type="entry name" value="SecEffector_AnkRepeat"/>
</dbReference>
<gene>
    <name evidence="2" type="ORF">BOX15_Mlig001858g1</name>
</gene>
<protein>
    <submittedName>
        <fullName evidence="2">Uncharacterized protein</fullName>
    </submittedName>
</protein>
<feature type="repeat" description="ANK" evidence="1">
    <location>
        <begin position="811"/>
        <end position="843"/>
    </location>
</feature>
<comment type="caution">
    <text evidence="2">The sequence shown here is derived from an EMBL/GenBank/DDBJ whole genome shotgun (WGS) entry which is preliminary data.</text>
</comment>
<keyword evidence="3" id="KW-1185">Reference proteome</keyword>